<dbReference type="RefSeq" id="WP_192791539.1">
    <property type="nucleotide sequence ID" value="NZ_JADBEK010000001.1"/>
</dbReference>
<sequence length="78" mass="8064">MGVASICAVLDPELVVLGSHVGAAGGGELAGRVQRAVARMCLAQPRVEASAIPDRPVVRGALLVAVEQARERVFFADL</sequence>
<keyword evidence="2" id="KW-1185">Reference proteome</keyword>
<dbReference type="InterPro" id="IPR043129">
    <property type="entry name" value="ATPase_NBD"/>
</dbReference>
<dbReference type="EMBL" id="JADBEK010000001">
    <property type="protein sequence ID" value="MBE1591899.1"/>
    <property type="molecule type" value="Genomic_DNA"/>
</dbReference>
<reference evidence="1 2" key="1">
    <citation type="submission" date="2020-10" db="EMBL/GenBank/DDBJ databases">
        <title>Sequencing the genomes of 1000 actinobacteria strains.</title>
        <authorList>
            <person name="Klenk H.-P."/>
        </authorList>
    </citation>
    <scope>NUCLEOTIDE SEQUENCE [LARGE SCALE GENOMIC DNA]</scope>
    <source>
        <strain evidence="1 2">DSM 43173</strain>
    </source>
</reference>
<protein>
    <recommendedName>
        <fullName evidence="3">ROK family protein</fullName>
    </recommendedName>
</protein>
<evidence type="ECO:0000313" key="1">
    <source>
        <dbReference type="EMBL" id="MBE1591899.1"/>
    </source>
</evidence>
<gene>
    <name evidence="1" type="ORF">H4W80_010157</name>
</gene>
<dbReference type="Proteomes" id="UP000633509">
    <property type="component" value="Unassembled WGS sequence"/>
</dbReference>
<evidence type="ECO:0008006" key="3">
    <source>
        <dbReference type="Google" id="ProtNLM"/>
    </source>
</evidence>
<organism evidence="1 2">
    <name type="scientific">Nonomuraea angiospora</name>
    <dbReference type="NCBI Taxonomy" id="46172"/>
    <lineage>
        <taxon>Bacteria</taxon>
        <taxon>Bacillati</taxon>
        <taxon>Actinomycetota</taxon>
        <taxon>Actinomycetes</taxon>
        <taxon>Streptosporangiales</taxon>
        <taxon>Streptosporangiaceae</taxon>
        <taxon>Nonomuraea</taxon>
    </lineage>
</organism>
<accession>A0ABR9MGL4</accession>
<proteinExistence type="predicted"/>
<dbReference type="SUPFAM" id="SSF53067">
    <property type="entry name" value="Actin-like ATPase domain"/>
    <property type="match status" value="1"/>
</dbReference>
<comment type="caution">
    <text evidence="1">The sequence shown here is derived from an EMBL/GenBank/DDBJ whole genome shotgun (WGS) entry which is preliminary data.</text>
</comment>
<dbReference type="Gene3D" id="3.30.420.40">
    <property type="match status" value="1"/>
</dbReference>
<evidence type="ECO:0000313" key="2">
    <source>
        <dbReference type="Proteomes" id="UP000633509"/>
    </source>
</evidence>
<name>A0ABR9MGL4_9ACTN</name>